<dbReference type="InterPro" id="IPR043519">
    <property type="entry name" value="NT_sf"/>
</dbReference>
<dbReference type="InterPro" id="IPR007344">
    <property type="entry name" value="GrpB/CoaE"/>
</dbReference>
<dbReference type="PANTHER" id="PTHR34822:SF1">
    <property type="entry name" value="GRPB FAMILY PROTEIN"/>
    <property type="match status" value="1"/>
</dbReference>
<proteinExistence type="predicted"/>
<dbReference type="Proteomes" id="UP001595817">
    <property type="component" value="Unassembled WGS sequence"/>
</dbReference>
<name>A0ABV8X1U0_9LACT</name>
<reference evidence="2" key="1">
    <citation type="journal article" date="2019" name="Int. J. Syst. Evol. Microbiol.">
        <title>The Global Catalogue of Microorganisms (GCM) 10K type strain sequencing project: providing services to taxonomists for standard genome sequencing and annotation.</title>
        <authorList>
            <consortium name="The Broad Institute Genomics Platform"/>
            <consortium name="The Broad Institute Genome Sequencing Center for Infectious Disease"/>
            <person name="Wu L."/>
            <person name="Ma J."/>
        </authorList>
    </citation>
    <scope>NUCLEOTIDE SEQUENCE [LARGE SCALE GENOMIC DNA]</scope>
    <source>
        <strain evidence="2">CCUG 59778</strain>
    </source>
</reference>
<dbReference type="SUPFAM" id="SSF81301">
    <property type="entry name" value="Nucleotidyltransferase"/>
    <property type="match status" value="1"/>
</dbReference>
<evidence type="ECO:0000313" key="1">
    <source>
        <dbReference type="EMBL" id="MFC4409084.1"/>
    </source>
</evidence>
<comment type="caution">
    <text evidence="1">The sequence shown here is derived from an EMBL/GenBank/DDBJ whole genome shotgun (WGS) entry which is preliminary data.</text>
</comment>
<organism evidence="1 2">
    <name type="scientific">Chungangia koreensis</name>
    <dbReference type="NCBI Taxonomy" id="752657"/>
    <lineage>
        <taxon>Bacteria</taxon>
        <taxon>Bacillati</taxon>
        <taxon>Bacillota</taxon>
        <taxon>Bacilli</taxon>
        <taxon>Lactobacillales</taxon>
        <taxon>Chungangia</taxon>
    </lineage>
</organism>
<gene>
    <name evidence="1" type="ORF">ACFOZY_01400</name>
</gene>
<accession>A0ABV8X1U0</accession>
<sequence>MKLGLKNDEVRLETYDPEWKQEFERVKQTIMKFTGLSQNRIEHIGSTAVEGISSKPVIDILIGVDDLEQVEKQLIDGLKQAGFLRLKVKRPGEIVLAKFLDESYDEKTHYIHLTDYHSELWKNLIFFRDYLNANEYEKEKYEKLKLDYVKRSSTGIIEYTDFKERFVLEVFMKRSEEE</sequence>
<protein>
    <submittedName>
        <fullName evidence="1">GrpB family protein</fullName>
    </submittedName>
</protein>
<dbReference type="PANTHER" id="PTHR34822">
    <property type="entry name" value="GRPB DOMAIN PROTEIN (AFU_ORTHOLOGUE AFUA_1G01530)"/>
    <property type="match status" value="1"/>
</dbReference>
<evidence type="ECO:0000313" key="2">
    <source>
        <dbReference type="Proteomes" id="UP001595817"/>
    </source>
</evidence>
<dbReference type="EMBL" id="JBHSEC010000001">
    <property type="protein sequence ID" value="MFC4409084.1"/>
    <property type="molecule type" value="Genomic_DNA"/>
</dbReference>
<dbReference type="Pfam" id="PF04229">
    <property type="entry name" value="GrpB"/>
    <property type="match status" value="1"/>
</dbReference>
<keyword evidence="2" id="KW-1185">Reference proteome</keyword>
<dbReference type="Gene3D" id="3.30.460.10">
    <property type="entry name" value="Beta Polymerase, domain 2"/>
    <property type="match status" value="1"/>
</dbReference>
<dbReference type="RefSeq" id="WP_378151462.1">
    <property type="nucleotide sequence ID" value="NZ_JBHSEC010000001.1"/>
</dbReference>